<dbReference type="CDD" id="cd01837">
    <property type="entry name" value="SGNH_plant_lipase_like"/>
    <property type="match status" value="1"/>
</dbReference>
<dbReference type="InterPro" id="IPR001087">
    <property type="entry name" value="GDSL"/>
</dbReference>
<name>A0A6A1V7W0_9ROSI</name>
<keyword evidence="2" id="KW-0732">Signal</keyword>
<sequence length="289" mass="32385">MAHMYTKWLLLFTQFLVLFAKIGAKVPALIVFGDSSVDAGNNNQIPTIARSNFQPYGRDFKGGKATGRFSNGRIATDFISEALGLKPIIPAYLDPAYNISDFATGVTFASAGTGYDNATSNVLSVIPLWKELEYYKEFQKKLRANLGETQANQRITEGLHLISMGTNDFLENYYTLPRRQSQFTITQYEDFLVGIARNFIKELHGLGARKISLGGVPPMGCLPLERATNIIGGNDCNQKYNTVALEFNEKLRKMTVELNKELPGVKLVFSNPYYVFMYILRRPSLYGEL</sequence>
<dbReference type="InterPro" id="IPR036514">
    <property type="entry name" value="SGNH_hydro_sf"/>
</dbReference>
<dbReference type="PANTHER" id="PTHR45642">
    <property type="entry name" value="GDSL ESTERASE/LIPASE EXL3"/>
    <property type="match status" value="1"/>
</dbReference>
<dbReference type="Gene3D" id="3.40.50.1110">
    <property type="entry name" value="SGNH hydrolase"/>
    <property type="match status" value="1"/>
</dbReference>
<evidence type="ECO:0000256" key="1">
    <source>
        <dbReference type="ARBA" id="ARBA00008668"/>
    </source>
</evidence>
<accession>A0A6A1V7W0</accession>
<evidence type="ECO:0008006" key="5">
    <source>
        <dbReference type="Google" id="ProtNLM"/>
    </source>
</evidence>
<dbReference type="Proteomes" id="UP000516437">
    <property type="component" value="Chromosome 6"/>
</dbReference>
<dbReference type="Pfam" id="PF00657">
    <property type="entry name" value="Lipase_GDSL"/>
    <property type="match status" value="1"/>
</dbReference>
<dbReference type="OrthoDB" id="1600564at2759"/>
<keyword evidence="4" id="KW-1185">Reference proteome</keyword>
<evidence type="ECO:0000256" key="2">
    <source>
        <dbReference type="SAM" id="SignalP"/>
    </source>
</evidence>
<comment type="caution">
    <text evidence="3">The sequence shown here is derived from an EMBL/GenBank/DDBJ whole genome shotgun (WGS) entry which is preliminary data.</text>
</comment>
<evidence type="ECO:0000313" key="4">
    <source>
        <dbReference type="Proteomes" id="UP000516437"/>
    </source>
</evidence>
<comment type="similarity">
    <text evidence="1">Belongs to the 'GDSL' lipolytic enzyme family.</text>
</comment>
<dbReference type="InterPro" id="IPR050592">
    <property type="entry name" value="GDSL_lipolytic_enzyme"/>
</dbReference>
<dbReference type="AlphaFoldDB" id="A0A6A1V7W0"/>
<dbReference type="PANTHER" id="PTHR45642:SF32">
    <property type="entry name" value="GDSL-LIKE LIPASE_ACYLHYDROLASE"/>
    <property type="match status" value="1"/>
</dbReference>
<dbReference type="EMBL" id="RXIC02000024">
    <property type="protein sequence ID" value="KAB1208771.1"/>
    <property type="molecule type" value="Genomic_DNA"/>
</dbReference>
<feature type="signal peptide" evidence="2">
    <location>
        <begin position="1"/>
        <end position="24"/>
    </location>
</feature>
<reference evidence="3 4" key="1">
    <citation type="journal article" date="2019" name="Plant Biotechnol. J.">
        <title>The red bayberry genome and genetic basis of sex determination.</title>
        <authorList>
            <person name="Jia H.M."/>
            <person name="Jia H.J."/>
            <person name="Cai Q.L."/>
            <person name="Wang Y."/>
            <person name="Zhao H.B."/>
            <person name="Yang W.F."/>
            <person name="Wang G.Y."/>
            <person name="Li Y.H."/>
            <person name="Zhan D.L."/>
            <person name="Shen Y.T."/>
            <person name="Niu Q.F."/>
            <person name="Chang L."/>
            <person name="Qiu J."/>
            <person name="Zhao L."/>
            <person name="Xie H.B."/>
            <person name="Fu W.Y."/>
            <person name="Jin J."/>
            <person name="Li X.W."/>
            <person name="Jiao Y."/>
            <person name="Zhou C.C."/>
            <person name="Tu T."/>
            <person name="Chai C.Y."/>
            <person name="Gao J.L."/>
            <person name="Fan L.J."/>
            <person name="van de Weg E."/>
            <person name="Wang J.Y."/>
            <person name="Gao Z.S."/>
        </authorList>
    </citation>
    <scope>NUCLEOTIDE SEQUENCE [LARGE SCALE GENOMIC DNA]</scope>
    <source>
        <tissue evidence="3">Leaves</tissue>
    </source>
</reference>
<evidence type="ECO:0000313" key="3">
    <source>
        <dbReference type="EMBL" id="KAB1208771.1"/>
    </source>
</evidence>
<feature type="chain" id="PRO_5025404380" description="GDSL esterase/lipase" evidence="2">
    <location>
        <begin position="25"/>
        <end position="289"/>
    </location>
</feature>
<protein>
    <recommendedName>
        <fullName evidence="5">GDSL esterase/lipase</fullName>
    </recommendedName>
</protein>
<gene>
    <name evidence="3" type="ORF">CJ030_MR6G024807</name>
</gene>
<dbReference type="GO" id="GO:0016788">
    <property type="term" value="F:hydrolase activity, acting on ester bonds"/>
    <property type="evidence" value="ECO:0007669"/>
    <property type="project" value="InterPro"/>
</dbReference>
<dbReference type="InterPro" id="IPR035669">
    <property type="entry name" value="SGNH_plant_lipase-like"/>
</dbReference>
<organism evidence="3 4">
    <name type="scientific">Morella rubra</name>
    <name type="common">Chinese bayberry</name>
    <dbReference type="NCBI Taxonomy" id="262757"/>
    <lineage>
        <taxon>Eukaryota</taxon>
        <taxon>Viridiplantae</taxon>
        <taxon>Streptophyta</taxon>
        <taxon>Embryophyta</taxon>
        <taxon>Tracheophyta</taxon>
        <taxon>Spermatophyta</taxon>
        <taxon>Magnoliopsida</taxon>
        <taxon>eudicotyledons</taxon>
        <taxon>Gunneridae</taxon>
        <taxon>Pentapetalae</taxon>
        <taxon>rosids</taxon>
        <taxon>fabids</taxon>
        <taxon>Fagales</taxon>
        <taxon>Myricaceae</taxon>
        <taxon>Morella</taxon>
    </lineage>
</organism>
<proteinExistence type="inferred from homology"/>